<protein>
    <submittedName>
        <fullName evidence="2">Uncharacterized protein</fullName>
    </submittedName>
</protein>
<gene>
    <name evidence="2" type="ORF">TWF730_000207</name>
</gene>
<evidence type="ECO:0000313" key="3">
    <source>
        <dbReference type="Proteomes" id="UP001373714"/>
    </source>
</evidence>
<organism evidence="2 3">
    <name type="scientific">Orbilia blumenaviensis</name>
    <dbReference type="NCBI Taxonomy" id="1796055"/>
    <lineage>
        <taxon>Eukaryota</taxon>
        <taxon>Fungi</taxon>
        <taxon>Dikarya</taxon>
        <taxon>Ascomycota</taxon>
        <taxon>Pezizomycotina</taxon>
        <taxon>Orbiliomycetes</taxon>
        <taxon>Orbiliales</taxon>
        <taxon>Orbiliaceae</taxon>
        <taxon>Orbilia</taxon>
    </lineage>
</organism>
<dbReference type="EMBL" id="JAVHNS010000001">
    <property type="protein sequence ID" value="KAK6362752.1"/>
    <property type="molecule type" value="Genomic_DNA"/>
</dbReference>
<keyword evidence="3" id="KW-1185">Reference proteome</keyword>
<feature type="region of interest" description="Disordered" evidence="1">
    <location>
        <begin position="60"/>
        <end position="96"/>
    </location>
</feature>
<name>A0AAV9VMX3_9PEZI</name>
<accession>A0AAV9VMX3</accession>
<sequence length="96" mass="11035">MPCMEPSIPDHLRVLDDEIDRELDRLFEELRRIQLTAERLNAELASSRCGCRYPFAEHEHEHAHVHGPSTSSTTEAASASSSSGTRRRRMFPLLRY</sequence>
<dbReference type="AlphaFoldDB" id="A0AAV9VMX3"/>
<dbReference type="Proteomes" id="UP001373714">
    <property type="component" value="Unassembled WGS sequence"/>
</dbReference>
<evidence type="ECO:0000313" key="2">
    <source>
        <dbReference type="EMBL" id="KAK6362752.1"/>
    </source>
</evidence>
<comment type="caution">
    <text evidence="2">The sequence shown here is derived from an EMBL/GenBank/DDBJ whole genome shotgun (WGS) entry which is preliminary data.</text>
</comment>
<reference evidence="2 3" key="1">
    <citation type="submission" date="2019-10" db="EMBL/GenBank/DDBJ databases">
        <authorList>
            <person name="Palmer J.M."/>
        </authorList>
    </citation>
    <scope>NUCLEOTIDE SEQUENCE [LARGE SCALE GENOMIC DNA]</scope>
    <source>
        <strain evidence="2 3">TWF730</strain>
    </source>
</reference>
<proteinExistence type="predicted"/>
<feature type="compositionally biased region" description="Low complexity" evidence="1">
    <location>
        <begin position="69"/>
        <end position="84"/>
    </location>
</feature>
<evidence type="ECO:0000256" key="1">
    <source>
        <dbReference type="SAM" id="MobiDB-lite"/>
    </source>
</evidence>